<dbReference type="SUPFAM" id="SSF52540">
    <property type="entry name" value="P-loop containing nucleoside triphosphate hydrolases"/>
    <property type="match status" value="1"/>
</dbReference>
<reference evidence="3" key="1">
    <citation type="submission" date="2019-12" db="EMBL/GenBank/DDBJ databases">
        <title>Comparative genomics gives insights into the taxonomy of the Azoarcus-Aromatoleum group and reveals separate origins of nif in the plant-associated Azoarcus and non-plant-associated Aromatoleum sub-groups.</title>
        <authorList>
            <person name="Lafos M."/>
            <person name="Maluk M."/>
            <person name="Batista M."/>
            <person name="Junghare M."/>
            <person name="Carmona M."/>
            <person name="Faoro H."/>
            <person name="Cruz L.M."/>
            <person name="Battistoni F."/>
            <person name="De Souza E."/>
            <person name="Pedrosa F."/>
            <person name="Chen W.-M."/>
            <person name="Poole P.S."/>
            <person name="Dixon R.A."/>
            <person name="James E.K."/>
        </authorList>
    </citation>
    <scope>NUCLEOTIDE SEQUENCE</scope>
    <source>
        <strain evidence="3">U120</strain>
    </source>
</reference>
<feature type="coiled-coil region" evidence="1">
    <location>
        <begin position="733"/>
        <end position="760"/>
    </location>
</feature>
<evidence type="ECO:0000256" key="1">
    <source>
        <dbReference type="SAM" id="Coils"/>
    </source>
</evidence>
<evidence type="ECO:0000259" key="2">
    <source>
        <dbReference type="Pfam" id="PF13476"/>
    </source>
</evidence>
<keyword evidence="4" id="KW-1185">Reference proteome</keyword>
<accession>A0ABX1N686</accession>
<evidence type="ECO:0000313" key="4">
    <source>
        <dbReference type="Proteomes" id="UP000601990"/>
    </source>
</evidence>
<dbReference type="InterPro" id="IPR038729">
    <property type="entry name" value="Rad50/SbcC_AAA"/>
</dbReference>
<dbReference type="Pfam" id="PF13476">
    <property type="entry name" value="AAA_23"/>
    <property type="match status" value="1"/>
</dbReference>
<dbReference type="Proteomes" id="UP000601990">
    <property type="component" value="Unassembled WGS sequence"/>
</dbReference>
<dbReference type="InterPro" id="IPR027417">
    <property type="entry name" value="P-loop_NTPase"/>
</dbReference>
<keyword evidence="1" id="KW-0175">Coiled coil</keyword>
<protein>
    <submittedName>
        <fullName evidence="3">AAA family ATPase</fullName>
    </submittedName>
</protein>
<name>A0ABX1N686_9RHOO</name>
<dbReference type="PANTHER" id="PTHR32114:SF2">
    <property type="entry name" value="ABC TRANSPORTER ABCH.3"/>
    <property type="match status" value="1"/>
</dbReference>
<dbReference type="Pfam" id="PF13558">
    <property type="entry name" value="SbcC_Walker_B"/>
    <property type="match status" value="1"/>
</dbReference>
<comment type="caution">
    <text evidence="3">The sequence shown here is derived from an EMBL/GenBank/DDBJ whole genome shotgun (WGS) entry which is preliminary data.</text>
</comment>
<dbReference type="EMBL" id="WTVH01000036">
    <property type="protein sequence ID" value="NMF94773.1"/>
    <property type="molecule type" value="Genomic_DNA"/>
</dbReference>
<organism evidence="3 4">
    <name type="scientific">Aromatoleum buckelii</name>
    <dbReference type="NCBI Taxonomy" id="200254"/>
    <lineage>
        <taxon>Bacteria</taxon>
        <taxon>Pseudomonadati</taxon>
        <taxon>Pseudomonadota</taxon>
        <taxon>Betaproteobacteria</taxon>
        <taxon>Rhodocyclales</taxon>
        <taxon>Rhodocyclaceae</taxon>
        <taxon>Aromatoleum</taxon>
    </lineage>
</organism>
<proteinExistence type="predicted"/>
<evidence type="ECO:0000313" key="3">
    <source>
        <dbReference type="EMBL" id="NMF94773.1"/>
    </source>
</evidence>
<dbReference type="RefSeq" id="WP_169199988.1">
    <property type="nucleotide sequence ID" value="NZ_WTVH02000008.1"/>
</dbReference>
<gene>
    <name evidence="3" type="ORF">GO608_15755</name>
</gene>
<dbReference type="Gene3D" id="3.40.50.300">
    <property type="entry name" value="P-loop containing nucleotide triphosphate hydrolases"/>
    <property type="match status" value="2"/>
</dbReference>
<sequence>MKILAIRGNNLASLAGAFEVDFQAEPLASTGLFAISGPTGAGKSTLLDALCLALFDDTPRLRSAGGRGIELPDVGTETTLPNDRRNILRRGCAEAQAEVDFRGNDGVGYRARWSVRRARSKANGKLQQSEMSLCRIEDLQPVGGRLKSEVLPAIAARIGLSFEQFTRAVLLAQNEFFTFLKAGEDERATLLQTLTATDRFEVLSRRAYERNKLEQQKLEALKAQLEDQQPLAAEERTHLEEGRAGTKAALAEQEALERQLQTQLQWHRDLDLAREREAQARAMLDRALAQREAASVRREHLVHVEAVQPARAMVTETERLAREHGNATARAAQAEAAVEAAASLVATANTSRIAADAALADAEAVQQHFHPLIARARQLDTEIAALRPEHAKAARAREEAATAFVKACNDADGNAAARSRTLARLEAAHAWLAASVQLAPLAEGWIKWDSLLEHAAIERRARLAAGTKLQQLTPQARSEADALKAALNTQVATAHELARRDTEVAAATNALKCFDVATLAARRSALETKQQATQFAEHIWRELCTLLAQRNDLATQCETQRQAVAANQTRAAQLRALRPAAEAAFAQADQSWKVVFEATQASVEALRTQLRPDAPCPVCGAVDHPYVAPHPAFDDALTRLAGERERCQSILHALTIEEQALAKDTATRDSQRAEIAARLAALDRQQAALHDTWREALRGLCEFFASTPADDGPATLAWLAACNTELRRAAQSLATDEAAYRDAQEKRQAAQQALDDSRKAEHVAREAVTRLQSAADRTAAAVQSAAEMQAQHEIRLEDLLAQLDAAHLQPAGDERIWRAAWEADPGAYHAGCRQSVVEWNAQRDTATTLQAEITKLDTEAVGMARFVEQANLRQRQADAAADELRRALDGKEAARRTVFAGMTLTARSGPLTPLSADTLTIAEIEAGLDDALAAARQRRDACEQAAKEAGEQLASRQSTLAELARQAATIAESARCAAKTLDEWLVAFKRQQNRQTEIADLDLTALRFLLAQDAAWIATEREALQQLEAAVASANGGLDRLRDLREAHERSRPTAPAPGVDTPDALQAALAATVIAITALRDKIGELELTLRRDAEVREHSTKLAEAIDAQTRAARIWWQMNELIGAADGKKFRNYAQQLTLDILLAYANSHLKDLARRYRLERVPNSLGLMVVDQDMGNEQRSVHSLSGGESFLVSLALALGLASLSSHRVQVESLFIDEGFGSLDSDTLRVAIDALDSLQSMGRTVGVISHVQEMTERIGTRIHVKRLPGGQSRVVVTKGF</sequence>
<dbReference type="PANTHER" id="PTHR32114">
    <property type="entry name" value="ABC TRANSPORTER ABCH.3"/>
    <property type="match status" value="1"/>
</dbReference>
<feature type="domain" description="Rad50/SbcC-type AAA" evidence="2">
    <location>
        <begin position="7"/>
        <end position="261"/>
    </location>
</feature>